<reference evidence="13" key="2">
    <citation type="submission" date="2022-10" db="EMBL/GenBank/DDBJ databases">
        <authorList>
            <consortium name="ENA_rothamsted_submissions"/>
            <consortium name="culmorum"/>
            <person name="King R."/>
        </authorList>
    </citation>
    <scope>NUCLEOTIDE SEQUENCE</scope>
</reference>
<name>A0A9P0DLC0_PHACE</name>
<dbReference type="Gene3D" id="3.20.20.70">
    <property type="entry name" value="Aldolase class I"/>
    <property type="match status" value="1"/>
</dbReference>
<keyword evidence="8" id="KW-0458">Lysosome</keyword>
<evidence type="ECO:0000256" key="7">
    <source>
        <dbReference type="ARBA" id="ARBA00023180"/>
    </source>
</evidence>
<dbReference type="Pfam" id="PF17450">
    <property type="entry name" value="Melibiase_2_C"/>
    <property type="match status" value="1"/>
</dbReference>
<keyword evidence="6 10" id="KW-1015">Disulfide bond</keyword>
<evidence type="ECO:0000256" key="2">
    <source>
        <dbReference type="ARBA" id="ARBA00009743"/>
    </source>
</evidence>
<keyword evidence="9 10" id="KW-0326">Glycosidase</keyword>
<evidence type="ECO:0000256" key="4">
    <source>
        <dbReference type="ARBA" id="ARBA00022801"/>
    </source>
</evidence>
<keyword evidence="14" id="KW-1185">Reference proteome</keyword>
<dbReference type="InterPro" id="IPR013785">
    <property type="entry name" value="Aldolase_TIM"/>
</dbReference>
<evidence type="ECO:0000256" key="3">
    <source>
        <dbReference type="ARBA" id="ARBA00011738"/>
    </source>
</evidence>
<dbReference type="SUPFAM" id="SSF51445">
    <property type="entry name" value="(Trans)glycosidases"/>
    <property type="match status" value="1"/>
</dbReference>
<accession>A0A9P0DLC0</accession>
<evidence type="ECO:0000256" key="9">
    <source>
        <dbReference type="ARBA" id="ARBA00023295"/>
    </source>
</evidence>
<evidence type="ECO:0000256" key="1">
    <source>
        <dbReference type="ARBA" id="ARBA00004371"/>
    </source>
</evidence>
<comment type="similarity">
    <text evidence="2 10">Belongs to the glycosyl hydrolase 27 family.</text>
</comment>
<dbReference type="PROSITE" id="PS00512">
    <property type="entry name" value="ALPHA_GALACTOSIDASE"/>
    <property type="match status" value="1"/>
</dbReference>
<dbReference type="EMBL" id="OU896710">
    <property type="protein sequence ID" value="CAH1164650.1"/>
    <property type="molecule type" value="Genomic_DNA"/>
</dbReference>
<dbReference type="OrthoDB" id="5795902at2759"/>
<dbReference type="GO" id="GO:0016020">
    <property type="term" value="C:membrane"/>
    <property type="evidence" value="ECO:0007669"/>
    <property type="project" value="GOC"/>
</dbReference>
<evidence type="ECO:0000313" key="14">
    <source>
        <dbReference type="Proteomes" id="UP001153737"/>
    </source>
</evidence>
<dbReference type="FunFam" id="3.20.20.70:FF:000070">
    <property type="entry name" value="Alpha-galactosidase"/>
    <property type="match status" value="1"/>
</dbReference>
<dbReference type="Pfam" id="PF16499">
    <property type="entry name" value="Melibiase_2"/>
    <property type="match status" value="1"/>
</dbReference>
<keyword evidence="7" id="KW-0325">Glycoprotein</keyword>
<protein>
    <recommendedName>
        <fullName evidence="10">Alpha-galactosidase</fullName>
        <ecNumber evidence="10">3.2.1.-</ecNumber>
    </recommendedName>
</protein>
<dbReference type="InterPro" id="IPR017853">
    <property type="entry name" value="GH"/>
</dbReference>
<proteinExistence type="inferred from homology"/>
<evidence type="ECO:0000313" key="13">
    <source>
        <dbReference type="EMBL" id="CAH1164650.1"/>
    </source>
</evidence>
<gene>
    <name evidence="13" type="ORF">PHAECO_LOCUS8438</name>
</gene>
<dbReference type="InterPro" id="IPR002241">
    <property type="entry name" value="Glyco_hydro_27"/>
</dbReference>
<dbReference type="AlphaFoldDB" id="A0A9P0DLC0"/>
<dbReference type="PANTHER" id="PTHR11452:SF83">
    <property type="entry name" value="ALPHA-GALACTOSIDASE"/>
    <property type="match status" value="1"/>
</dbReference>
<dbReference type="EC" id="3.2.1.-" evidence="10"/>
<dbReference type="GO" id="GO:0004557">
    <property type="term" value="F:alpha-galactosidase activity"/>
    <property type="evidence" value="ECO:0007669"/>
    <property type="project" value="TreeGrafter"/>
</dbReference>
<feature type="signal peptide" evidence="11">
    <location>
        <begin position="1"/>
        <end position="21"/>
    </location>
</feature>
<evidence type="ECO:0000256" key="8">
    <source>
        <dbReference type="ARBA" id="ARBA00023228"/>
    </source>
</evidence>
<comment type="subcellular location">
    <subcellularLocation>
        <location evidence="1">Lysosome</location>
    </subcellularLocation>
</comment>
<keyword evidence="11" id="KW-0732">Signal</keyword>
<dbReference type="InterPro" id="IPR013780">
    <property type="entry name" value="Glyco_hydro_b"/>
</dbReference>
<reference evidence="13" key="1">
    <citation type="submission" date="2022-01" db="EMBL/GenBank/DDBJ databases">
        <authorList>
            <person name="King R."/>
        </authorList>
    </citation>
    <scope>NUCLEOTIDE SEQUENCE</scope>
</reference>
<dbReference type="GO" id="GO:0009311">
    <property type="term" value="P:oligosaccharide metabolic process"/>
    <property type="evidence" value="ECO:0007669"/>
    <property type="project" value="TreeGrafter"/>
</dbReference>
<dbReference type="SUPFAM" id="SSF51011">
    <property type="entry name" value="Glycosyl hydrolase domain"/>
    <property type="match status" value="1"/>
</dbReference>
<evidence type="ECO:0000256" key="10">
    <source>
        <dbReference type="RuleBase" id="RU361168"/>
    </source>
</evidence>
<dbReference type="InterPro" id="IPR035373">
    <property type="entry name" value="Melibiase/NAGA_C"/>
</dbReference>
<evidence type="ECO:0000256" key="5">
    <source>
        <dbReference type="ARBA" id="ARBA00023098"/>
    </source>
</evidence>
<evidence type="ECO:0000259" key="12">
    <source>
        <dbReference type="Pfam" id="PF17450"/>
    </source>
</evidence>
<dbReference type="GO" id="GO:0019377">
    <property type="term" value="P:glycolipid catabolic process"/>
    <property type="evidence" value="ECO:0007669"/>
    <property type="project" value="UniProtKB-ARBA"/>
</dbReference>
<dbReference type="InterPro" id="IPR000111">
    <property type="entry name" value="Glyco_hydro_27/36_CS"/>
</dbReference>
<dbReference type="Gene3D" id="2.60.40.1180">
    <property type="entry name" value="Golgi alpha-mannosidase II"/>
    <property type="match status" value="1"/>
</dbReference>
<dbReference type="PANTHER" id="PTHR11452">
    <property type="entry name" value="ALPHA-GALACTOSIDASE/ALPHA-N-ACETYLGALACTOSAMINIDASE"/>
    <property type="match status" value="1"/>
</dbReference>
<feature type="domain" description="Alpha galactosidase A C-terminal" evidence="12">
    <location>
        <begin position="315"/>
        <end position="404"/>
    </location>
</feature>
<evidence type="ECO:0000256" key="11">
    <source>
        <dbReference type="SAM" id="SignalP"/>
    </source>
</evidence>
<dbReference type="GO" id="GO:0016139">
    <property type="term" value="P:glycoside catabolic process"/>
    <property type="evidence" value="ECO:0007669"/>
    <property type="project" value="TreeGrafter"/>
</dbReference>
<dbReference type="PRINTS" id="PR00740">
    <property type="entry name" value="GLHYDRLASE27"/>
</dbReference>
<sequence length="413" mass="46609">MTPSAYLAVLLAIASPTIIQALDNGLARTPPMGWMHWQRFRCLIDCQAYPDECISERLFRTMAERLATDGYLQAGYEYIMIDDCWASKERDSDGKLQPDPDRFPNGIKPLADYVHSLGLKFGIYGDYGILTCGGYPGSKYHLEVDANTFAEWGVDYLKLDGCYTDFHNIEEGYVEMGKYLNATGRPITYSCSWPAYQEPEGLKSNYTKLAETCNLWRNWDDIEDSWDNVTDIVDWFSGNQDRIANFSGPGHWNDPDMLLIGNYGLSYEQSKAQMAVWAVMAAPLIMSVDLRTIEPQMKNILLNAEAIRVNQDPLGIMGRLVLKKEKIDIWTKPVLPIVKGTNSYAVALMSRRVDGYPRRINVTLSELNITHPGGFILKDIFSPQNEPVAHKDKDVIFIRVPPTGGLLLLATPR</sequence>
<comment type="subunit">
    <text evidence="3 10">Homodimer.</text>
</comment>
<keyword evidence="5" id="KW-0443">Lipid metabolism</keyword>
<keyword evidence="4 10" id="KW-0378">Hydrolase</keyword>
<dbReference type="CDD" id="cd14792">
    <property type="entry name" value="GH27"/>
    <property type="match status" value="1"/>
</dbReference>
<feature type="chain" id="PRO_5040441058" description="Alpha-galactosidase" evidence="11">
    <location>
        <begin position="22"/>
        <end position="413"/>
    </location>
</feature>
<dbReference type="GO" id="GO:0005764">
    <property type="term" value="C:lysosome"/>
    <property type="evidence" value="ECO:0007669"/>
    <property type="project" value="UniProtKB-SubCell"/>
</dbReference>
<organism evidence="13 14">
    <name type="scientific">Phaedon cochleariae</name>
    <name type="common">Mustard beetle</name>
    <dbReference type="NCBI Taxonomy" id="80249"/>
    <lineage>
        <taxon>Eukaryota</taxon>
        <taxon>Metazoa</taxon>
        <taxon>Ecdysozoa</taxon>
        <taxon>Arthropoda</taxon>
        <taxon>Hexapoda</taxon>
        <taxon>Insecta</taxon>
        <taxon>Pterygota</taxon>
        <taxon>Neoptera</taxon>
        <taxon>Endopterygota</taxon>
        <taxon>Coleoptera</taxon>
        <taxon>Polyphaga</taxon>
        <taxon>Cucujiformia</taxon>
        <taxon>Chrysomeloidea</taxon>
        <taxon>Chrysomelidae</taxon>
        <taxon>Chrysomelinae</taxon>
        <taxon>Chrysomelini</taxon>
        <taxon>Phaedon</taxon>
    </lineage>
</organism>
<evidence type="ECO:0000256" key="6">
    <source>
        <dbReference type="ARBA" id="ARBA00023157"/>
    </source>
</evidence>
<dbReference type="Proteomes" id="UP001153737">
    <property type="component" value="Chromosome 4"/>
</dbReference>